<dbReference type="Proteomes" id="UP001629235">
    <property type="component" value="Unassembled WGS sequence"/>
</dbReference>
<reference evidence="1 2" key="1">
    <citation type="journal article" date="2024" name="Chem. Sci.">
        <title>Discovery of megapolipeptins by genome mining of a Burkholderiales bacteria collection.</title>
        <authorList>
            <person name="Paulo B.S."/>
            <person name="Recchia M.J.J."/>
            <person name="Lee S."/>
            <person name="Fergusson C.H."/>
            <person name="Romanowski S.B."/>
            <person name="Hernandez A."/>
            <person name="Krull N."/>
            <person name="Liu D.Y."/>
            <person name="Cavanagh H."/>
            <person name="Bos A."/>
            <person name="Gray C.A."/>
            <person name="Murphy B.T."/>
            <person name="Linington R.G."/>
            <person name="Eustaquio A.S."/>
        </authorList>
    </citation>
    <scope>NUCLEOTIDE SEQUENCE [LARGE SCALE GENOMIC DNA]</scope>
    <source>
        <strain evidence="1 2">RL18-126-BIB-B</strain>
    </source>
</reference>
<evidence type="ECO:0000313" key="2">
    <source>
        <dbReference type="Proteomes" id="UP001629235"/>
    </source>
</evidence>
<dbReference type="EMBL" id="JAQQDW010000194">
    <property type="protein sequence ID" value="MFM0109293.1"/>
    <property type="molecule type" value="Genomic_DNA"/>
</dbReference>
<accession>A0ACC7NNZ1</accession>
<gene>
    <name evidence="1" type="ORF">PQR01_39455</name>
</gene>
<organism evidence="1 2">
    <name type="scientific">Paraburkholderia rhynchosiae</name>
    <dbReference type="NCBI Taxonomy" id="487049"/>
    <lineage>
        <taxon>Bacteria</taxon>
        <taxon>Pseudomonadati</taxon>
        <taxon>Pseudomonadota</taxon>
        <taxon>Betaproteobacteria</taxon>
        <taxon>Burkholderiales</taxon>
        <taxon>Burkholderiaceae</taxon>
        <taxon>Paraburkholderia</taxon>
    </lineage>
</organism>
<protein>
    <submittedName>
        <fullName evidence="1">Uncharacterized protein</fullName>
    </submittedName>
</protein>
<sequence>MRADRRHFGYPELRDRLMELLRHHSGAEFLNRVDEVVLFGALGKEQIRRIVDLRLARVQTTAAARNIDLSIDDSLRDHLADICYDPEFGAPMLKRKIPQEGESQPADAVLRGDVREGDKVVMTYDRAQTPCS</sequence>
<evidence type="ECO:0000313" key="1">
    <source>
        <dbReference type="EMBL" id="MFM0109293.1"/>
    </source>
</evidence>
<proteinExistence type="predicted"/>
<comment type="caution">
    <text evidence="1">The sequence shown here is derived from an EMBL/GenBank/DDBJ whole genome shotgun (WGS) entry which is preliminary data.</text>
</comment>
<name>A0ACC7NNZ1_9BURK</name>
<keyword evidence="2" id="KW-1185">Reference proteome</keyword>